<dbReference type="InterPro" id="IPR011023">
    <property type="entry name" value="Nop2p"/>
</dbReference>
<dbReference type="PATRIC" id="fig|228908.8.peg.557"/>
<dbReference type="Gene3D" id="3.30.70.1170">
    <property type="entry name" value="Sun protein, domain 3"/>
    <property type="match status" value="1"/>
</dbReference>
<keyword evidence="9" id="KW-1185">Reference proteome</keyword>
<dbReference type="SUPFAM" id="SSF53335">
    <property type="entry name" value="S-adenosyl-L-methionine-dependent methyltransferases"/>
    <property type="match status" value="1"/>
</dbReference>
<dbReference type="InterPro" id="IPR049560">
    <property type="entry name" value="MeTrfase_RsmB-F_NOP2_cat"/>
</dbReference>
<evidence type="ECO:0000256" key="3">
    <source>
        <dbReference type="ARBA" id="ARBA00022603"/>
    </source>
</evidence>
<dbReference type="NCBIfam" id="TIGR00446">
    <property type="entry name" value="nop2p"/>
    <property type="match status" value="1"/>
</dbReference>
<evidence type="ECO:0000256" key="1">
    <source>
        <dbReference type="ARBA" id="ARBA00007494"/>
    </source>
</evidence>
<gene>
    <name evidence="8" type="ordered locus">NEQ536</name>
</gene>
<dbReference type="InterPro" id="IPR029063">
    <property type="entry name" value="SAM-dependent_MTases_sf"/>
</dbReference>
<evidence type="ECO:0000256" key="2">
    <source>
        <dbReference type="ARBA" id="ARBA00022490"/>
    </source>
</evidence>
<evidence type="ECO:0000259" key="7">
    <source>
        <dbReference type="PROSITE" id="PS51686"/>
    </source>
</evidence>
<dbReference type="PROSITE" id="PS51686">
    <property type="entry name" value="SAM_MT_RSMB_NOP"/>
    <property type="match status" value="1"/>
</dbReference>
<dbReference type="GO" id="GO:0008757">
    <property type="term" value="F:S-adenosylmethionine-dependent methyltransferase activity"/>
    <property type="evidence" value="ECO:0007669"/>
    <property type="project" value="InterPro"/>
</dbReference>
<dbReference type="EMBL" id="AE017199">
    <property type="protein sequence ID" value="AAR39377.1"/>
    <property type="molecule type" value="Genomic_DNA"/>
</dbReference>
<dbReference type="STRING" id="228908.NEQ536"/>
<sequence>MTKYIEYKGFKIKERFVKHYEKIVDDIDLFLDWSLRPLKKAIRVNTLKLKDDIGNLNKENPFPKLISAKEILKSLEEEGWEIEPIPFYKYGFWVRHESESIGNTWQFQMGYIYSQEAASMIPPLALDLEENLLILDMAAAPGSKTTQIAMHTQNNSYIIANDISLDRISALAENVQRTGSLVTITMQDGRNFKKYKNTFDRILLDAPCSGVGALRKSYKTLQMWNPNMIERLSKLQRQLIQAAFEALKPNGILVYSTCTLEPLENEFVVNWLLERYENAKIEPIRIENLKSSEPILEWENYKFFDDIKYTLRIYPWDNDTEGFYIAKIRKLE</sequence>
<evidence type="ECO:0000256" key="6">
    <source>
        <dbReference type="ARBA" id="ARBA00022884"/>
    </source>
</evidence>
<evidence type="ECO:0000256" key="5">
    <source>
        <dbReference type="ARBA" id="ARBA00022691"/>
    </source>
</evidence>
<keyword evidence="5" id="KW-0949">S-adenosyl-L-methionine</keyword>
<organism evidence="8 9">
    <name type="scientific">Nanoarchaeum equitans (strain Kin4-M)</name>
    <dbReference type="NCBI Taxonomy" id="228908"/>
    <lineage>
        <taxon>Archaea</taxon>
        <taxon>Nanobdellota</taxon>
        <taxon>Candidatus Nanoarchaeia</taxon>
        <taxon>Nanoarchaeales</taxon>
        <taxon>Nanoarchaeaceae</taxon>
        <taxon>Nanoarchaeum</taxon>
    </lineage>
</organism>
<dbReference type="PANTHER" id="PTHR22807">
    <property type="entry name" value="NOP2 YEAST -RELATED NOL1/NOP2/FMU SUN DOMAIN-CONTAINING"/>
    <property type="match status" value="1"/>
</dbReference>
<dbReference type="InterPro" id="IPR018314">
    <property type="entry name" value="RsmB/NOL1/NOP2-like_CS"/>
</dbReference>
<dbReference type="Proteomes" id="UP000000578">
    <property type="component" value="Chromosome"/>
</dbReference>
<dbReference type="GO" id="GO:0003723">
    <property type="term" value="F:RNA binding"/>
    <property type="evidence" value="ECO:0007669"/>
    <property type="project" value="UniProtKB-KW"/>
</dbReference>
<dbReference type="InterPro" id="IPR001678">
    <property type="entry name" value="MeTrfase_RsmB-F_NOP2_dom"/>
</dbReference>
<dbReference type="Gene3D" id="3.40.50.150">
    <property type="entry name" value="Vaccinia Virus protein VP39"/>
    <property type="match status" value="1"/>
</dbReference>
<dbReference type="HOGENOM" id="CLU_005316_7_0_2"/>
<dbReference type="PROSITE" id="PS01153">
    <property type="entry name" value="NOL1_NOP2_SUN"/>
    <property type="match status" value="1"/>
</dbReference>
<dbReference type="PANTHER" id="PTHR22807:SF30">
    <property type="entry name" value="28S RRNA (CYTOSINE(4447)-C(5))-METHYLTRANSFERASE-RELATED"/>
    <property type="match status" value="1"/>
</dbReference>
<dbReference type="InterPro" id="IPR031341">
    <property type="entry name" value="Methyltr_RsmF_N"/>
</dbReference>
<keyword evidence="2" id="KW-0963">Cytoplasm</keyword>
<feature type="domain" description="SAM-dependent MTase RsmB/NOP-type" evidence="7">
    <location>
        <begin position="30"/>
        <end position="331"/>
    </location>
</feature>
<evidence type="ECO:0000313" key="9">
    <source>
        <dbReference type="Proteomes" id="UP000000578"/>
    </source>
</evidence>
<keyword evidence="6" id="KW-0694">RNA-binding</keyword>
<reference evidence="8 9" key="1">
    <citation type="journal article" date="2003" name="Proc. Natl. Acad. Sci. U.S.A.">
        <title>The genome of Nanoarchaeum equitans: insights into early archaeal evolution and derived parasitism.</title>
        <authorList>
            <person name="Waters E."/>
            <person name="Hohn M.J."/>
            <person name="Ahel I."/>
            <person name="Graham D.E."/>
            <person name="Adams M.D."/>
            <person name="Barnstead M."/>
            <person name="Beeson K.Y."/>
            <person name="Bibbs L."/>
            <person name="Bolanos R."/>
            <person name="Keller M."/>
            <person name="Kretz K."/>
            <person name="Lin X."/>
            <person name="Mathur E."/>
            <person name="Ni J."/>
            <person name="Podar M."/>
            <person name="Richardson T."/>
            <person name="Sutton G.G."/>
            <person name="Simon M."/>
            <person name="Soll D."/>
            <person name="Stetter K.O."/>
            <person name="Short J.M."/>
            <person name="Noordewier M."/>
        </authorList>
    </citation>
    <scope>NUCLEOTIDE SEQUENCE [LARGE SCALE GENOMIC DNA]</scope>
    <source>
        <strain evidence="8 9">Kin4-M</strain>
    </source>
</reference>
<dbReference type="BioCyc" id="NEQU228908:GJB6-570-MONOMER"/>
<evidence type="ECO:0000256" key="4">
    <source>
        <dbReference type="ARBA" id="ARBA00022679"/>
    </source>
</evidence>
<dbReference type="Pfam" id="PF17125">
    <property type="entry name" value="Methyltr_RsmF_N"/>
    <property type="match status" value="1"/>
</dbReference>
<keyword evidence="4" id="KW-0808">Transferase</keyword>
<dbReference type="GO" id="GO:0006396">
    <property type="term" value="P:RNA processing"/>
    <property type="evidence" value="ECO:0007669"/>
    <property type="project" value="InterPro"/>
</dbReference>
<dbReference type="Pfam" id="PF01189">
    <property type="entry name" value="Methyltr_RsmB-F"/>
    <property type="match status" value="1"/>
</dbReference>
<dbReference type="AlphaFoldDB" id="Q74MV4"/>
<dbReference type="CDD" id="cd02440">
    <property type="entry name" value="AdoMet_MTases"/>
    <property type="match status" value="1"/>
</dbReference>
<keyword evidence="3" id="KW-0489">Methyltransferase</keyword>
<dbReference type="GO" id="GO:0001510">
    <property type="term" value="P:RNA methylation"/>
    <property type="evidence" value="ECO:0007669"/>
    <property type="project" value="InterPro"/>
</dbReference>
<proteinExistence type="inferred from homology"/>
<dbReference type="EnsemblBacteria" id="AAR39377">
    <property type="protein sequence ID" value="AAR39377"/>
    <property type="gene ID" value="NEQ536"/>
</dbReference>
<comment type="similarity">
    <text evidence="1">Belongs to the class I-like SAM-binding methyltransferase superfamily. RsmB/NOP family.</text>
</comment>
<dbReference type="PRINTS" id="PR02008">
    <property type="entry name" value="RCMTFAMILY"/>
</dbReference>
<dbReference type="InterPro" id="IPR023267">
    <property type="entry name" value="RCMT"/>
</dbReference>
<dbReference type="GO" id="GO:0008173">
    <property type="term" value="F:RNA methyltransferase activity"/>
    <property type="evidence" value="ECO:0007669"/>
    <property type="project" value="InterPro"/>
</dbReference>
<name>Q74MV4_NANEQ</name>
<protein>
    <submittedName>
        <fullName evidence="8">NEQ536</fullName>
    </submittedName>
</protein>
<accession>Q74MV4</accession>
<evidence type="ECO:0000313" key="8">
    <source>
        <dbReference type="EMBL" id="AAR39377.1"/>
    </source>
</evidence>
<dbReference type="KEGG" id="neq:NEQ536"/>